<dbReference type="Pfam" id="PF07992">
    <property type="entry name" value="Pyr_redox_2"/>
    <property type="match status" value="1"/>
</dbReference>
<dbReference type="Proteomes" id="UP000076268">
    <property type="component" value="Unassembled WGS sequence"/>
</dbReference>
<evidence type="ECO:0000313" key="6">
    <source>
        <dbReference type="EMBL" id="KYZ76787.1"/>
    </source>
</evidence>
<evidence type="ECO:0000259" key="5">
    <source>
        <dbReference type="Pfam" id="PF18267"/>
    </source>
</evidence>
<dbReference type="SUPFAM" id="SSF51905">
    <property type="entry name" value="FAD/NAD(P)-binding domain"/>
    <property type="match status" value="2"/>
</dbReference>
<dbReference type="PANTHER" id="PTHR43429:SF3">
    <property type="entry name" value="NITRITE REDUCTASE [NAD(P)H]"/>
    <property type="match status" value="1"/>
</dbReference>
<comment type="cofactor">
    <cofactor evidence="1">
        <name>FAD</name>
        <dbReference type="ChEBI" id="CHEBI:57692"/>
    </cofactor>
</comment>
<dbReference type="PRINTS" id="PR00368">
    <property type="entry name" value="FADPNR"/>
</dbReference>
<evidence type="ECO:0000256" key="3">
    <source>
        <dbReference type="ARBA" id="ARBA00022827"/>
    </source>
</evidence>
<dbReference type="GO" id="GO:0016491">
    <property type="term" value="F:oxidoreductase activity"/>
    <property type="evidence" value="ECO:0007669"/>
    <property type="project" value="InterPro"/>
</dbReference>
<dbReference type="InterPro" id="IPR041575">
    <property type="entry name" value="Rubredoxin_C"/>
</dbReference>
<dbReference type="OrthoDB" id="9807946at2"/>
<comment type="caution">
    <text evidence="6">The sequence shown here is derived from an EMBL/GenBank/DDBJ whole genome shotgun (WGS) entry which is preliminary data.</text>
</comment>
<dbReference type="Gene3D" id="3.30.390.30">
    <property type="match status" value="1"/>
</dbReference>
<evidence type="ECO:0008006" key="8">
    <source>
        <dbReference type="Google" id="ProtNLM"/>
    </source>
</evidence>
<dbReference type="Pfam" id="PF18267">
    <property type="entry name" value="Rubredoxin_C"/>
    <property type="match status" value="1"/>
</dbReference>
<feature type="domain" description="NADH-rubredoxin oxidoreductase C-terminal" evidence="5">
    <location>
        <begin position="318"/>
        <end position="378"/>
    </location>
</feature>
<name>A0A154BSB0_ANASB</name>
<evidence type="ECO:0000259" key="4">
    <source>
        <dbReference type="Pfam" id="PF07992"/>
    </source>
</evidence>
<organism evidence="6 7">
    <name type="scientific">Anaerosporomusa subterranea</name>
    <dbReference type="NCBI Taxonomy" id="1794912"/>
    <lineage>
        <taxon>Bacteria</taxon>
        <taxon>Bacillati</taxon>
        <taxon>Bacillota</taxon>
        <taxon>Negativicutes</taxon>
        <taxon>Acetonemataceae</taxon>
        <taxon>Anaerosporomusa</taxon>
    </lineage>
</organism>
<evidence type="ECO:0000313" key="7">
    <source>
        <dbReference type="Proteomes" id="UP000076268"/>
    </source>
</evidence>
<dbReference type="InterPro" id="IPR016156">
    <property type="entry name" value="FAD/NAD-linked_Rdtase_dimer_sf"/>
</dbReference>
<dbReference type="AlphaFoldDB" id="A0A154BSB0"/>
<keyword evidence="7" id="KW-1185">Reference proteome</keyword>
<dbReference type="STRING" id="1794912.AXX12_10275"/>
<sequence length="403" mass="42364">MYVIIGQGTAGTAAANELRKLDNNAQITVLTNETDCFYSRIDLPDIVAGKYRPEDAVLQTAEQFKAKEIRCIMGHYATRILPDERIVELSSGQRLGYRKLLLATGARPVAPKLEGITARGVYSLWTMAQAAGIIAAAAVAKSAVVIGAGLIGLKTALALTKRGLRVTVIERMDRVLPQQLDEAGAAIVETGLGAAGVDLLTGVQVDAVETRNGSVIGVRMGGKILACDMVIVAAGTRPNTDLAQASGIKIAAGIITDEYLQTSERDIYAAGDVAQVTDLISKQSIVSATWPAAVEQGEVAARNMAGDTTPYHGYLTMNSVEIAGIPLVSAGDVTGSDGDEIVAVRNENLYKRLVLRDNVLKGVLLIGDIRQAGVLAGAVACSTNLQRYAPLGASFSFVDLLTL</sequence>
<reference evidence="6 7" key="1">
    <citation type="submission" date="2016-02" db="EMBL/GenBank/DDBJ databases">
        <title>Anaerosporomusa subterraneum gen. nov., sp. nov., a spore-forming obligate anaerobe isolated from saprolite.</title>
        <authorList>
            <person name="Choi J.K."/>
            <person name="Shah M."/>
            <person name="Yee N."/>
        </authorList>
    </citation>
    <scope>NUCLEOTIDE SEQUENCE [LARGE SCALE GENOMIC DNA]</scope>
    <source>
        <strain evidence="6 7">RU4</strain>
    </source>
</reference>
<accession>A0A154BSB0</accession>
<dbReference type="PRINTS" id="PR00411">
    <property type="entry name" value="PNDRDTASEI"/>
</dbReference>
<dbReference type="Gene3D" id="3.50.50.60">
    <property type="entry name" value="FAD/NAD(P)-binding domain"/>
    <property type="match status" value="2"/>
</dbReference>
<protein>
    <recommendedName>
        <fullName evidence="8">Pyridine nucleotide-disulfide oxidoreductase</fullName>
    </recommendedName>
</protein>
<dbReference type="InterPro" id="IPR023753">
    <property type="entry name" value="FAD/NAD-binding_dom"/>
</dbReference>
<feature type="domain" description="FAD/NAD(P)-binding" evidence="4">
    <location>
        <begin position="2"/>
        <end position="297"/>
    </location>
</feature>
<evidence type="ECO:0000256" key="2">
    <source>
        <dbReference type="ARBA" id="ARBA00022630"/>
    </source>
</evidence>
<dbReference type="InterPro" id="IPR050260">
    <property type="entry name" value="FAD-bd_OxRdtase"/>
</dbReference>
<evidence type="ECO:0000256" key="1">
    <source>
        <dbReference type="ARBA" id="ARBA00001974"/>
    </source>
</evidence>
<gene>
    <name evidence="6" type="ORF">AXX12_10275</name>
</gene>
<keyword evidence="2" id="KW-0285">Flavoprotein</keyword>
<proteinExistence type="predicted"/>
<dbReference type="EMBL" id="LSGP01000017">
    <property type="protein sequence ID" value="KYZ76787.1"/>
    <property type="molecule type" value="Genomic_DNA"/>
</dbReference>
<keyword evidence="3" id="KW-0274">FAD</keyword>
<dbReference type="RefSeq" id="WP_066242850.1">
    <property type="nucleotide sequence ID" value="NZ_LSGP01000017.1"/>
</dbReference>
<dbReference type="InterPro" id="IPR036188">
    <property type="entry name" value="FAD/NAD-bd_sf"/>
</dbReference>
<dbReference type="PANTHER" id="PTHR43429">
    <property type="entry name" value="PYRIDINE NUCLEOTIDE-DISULFIDE OXIDOREDUCTASE DOMAIN-CONTAINING"/>
    <property type="match status" value="1"/>
</dbReference>